<dbReference type="GO" id="GO:0006892">
    <property type="term" value="P:post-Golgi vesicle-mediated transport"/>
    <property type="evidence" value="ECO:0007669"/>
    <property type="project" value="TreeGrafter"/>
</dbReference>
<protein>
    <recommendedName>
        <fullName evidence="6">Mss4-like protein</fullName>
    </recommendedName>
</protein>
<keyword evidence="5" id="KW-1185">Reference proteome</keyword>
<dbReference type="PROSITE" id="PS51796">
    <property type="entry name" value="MSS4"/>
    <property type="match status" value="1"/>
</dbReference>
<sequence>MIALNLLKEYISRLEAARKEGKPYERVLLIVHENLRSLYEQAGFEWLGKSSVVHGALPWYEMRRVLGSRETETEIAPSESRQVPAGLWEALQRASSAPRPTAQPLTAFSDGALDLVEPHSGKPGVSINKFDLLCPRSNCGSIILKRGVGQWVERTSVQMEPGNLSKNPTLAALPFPPEKCHWWLITPSPMEFENIGFSRPVQQNTTGPKLKLLACAECDLGPLGWSEEGGSEFWLACARVGYKA</sequence>
<reference evidence="4" key="1">
    <citation type="submission" date="2020-07" db="EMBL/GenBank/DDBJ databases">
        <authorList>
            <person name="Nieuwenhuis M."/>
            <person name="Van De Peppel L.J.J."/>
        </authorList>
    </citation>
    <scope>NUCLEOTIDE SEQUENCE</scope>
    <source>
        <strain evidence="4">AP01</strain>
        <tissue evidence="4">Mycelium</tissue>
    </source>
</reference>
<name>A0A9P7GE69_9AGAR</name>
<organism evidence="4 5">
    <name type="scientific">Asterophora parasitica</name>
    <dbReference type="NCBI Taxonomy" id="117018"/>
    <lineage>
        <taxon>Eukaryota</taxon>
        <taxon>Fungi</taxon>
        <taxon>Dikarya</taxon>
        <taxon>Basidiomycota</taxon>
        <taxon>Agaricomycotina</taxon>
        <taxon>Agaricomycetes</taxon>
        <taxon>Agaricomycetidae</taxon>
        <taxon>Agaricales</taxon>
        <taxon>Tricholomatineae</taxon>
        <taxon>Lyophyllaceae</taxon>
        <taxon>Asterophora</taxon>
    </lineage>
</organism>
<evidence type="ECO:0000256" key="3">
    <source>
        <dbReference type="ARBA" id="ARBA00022927"/>
    </source>
</evidence>
<evidence type="ECO:0008006" key="6">
    <source>
        <dbReference type="Google" id="ProtNLM"/>
    </source>
</evidence>
<evidence type="ECO:0000256" key="2">
    <source>
        <dbReference type="ARBA" id="ARBA00022658"/>
    </source>
</evidence>
<keyword evidence="2" id="KW-0344">Guanine-nucleotide releasing factor</keyword>
<dbReference type="PANTHER" id="PTHR13276:SF0">
    <property type="entry name" value="GUANINE NUCLEOTIDE EXCHANGE FACTOR MSS4"/>
    <property type="match status" value="1"/>
</dbReference>
<dbReference type="GO" id="GO:0008270">
    <property type="term" value="F:zinc ion binding"/>
    <property type="evidence" value="ECO:0007669"/>
    <property type="project" value="TreeGrafter"/>
</dbReference>
<dbReference type="PANTHER" id="PTHR13276">
    <property type="entry name" value="GUANINE NUCLEOTIDE EXCHANGE FACTOR MSS4"/>
    <property type="match status" value="1"/>
</dbReference>
<dbReference type="GO" id="GO:0015031">
    <property type="term" value="P:protein transport"/>
    <property type="evidence" value="ECO:0007669"/>
    <property type="project" value="UniProtKB-KW"/>
</dbReference>
<dbReference type="Gene3D" id="3.40.630.30">
    <property type="match status" value="1"/>
</dbReference>
<dbReference type="OrthoDB" id="30840at2759"/>
<comment type="caution">
    <text evidence="4">The sequence shown here is derived from an EMBL/GenBank/DDBJ whole genome shotgun (WGS) entry which is preliminary data.</text>
</comment>
<evidence type="ECO:0000313" key="5">
    <source>
        <dbReference type="Proteomes" id="UP000775547"/>
    </source>
</evidence>
<dbReference type="InterPro" id="IPR011057">
    <property type="entry name" value="Mss4-like_sf"/>
</dbReference>
<keyword evidence="1" id="KW-0813">Transport</keyword>
<accession>A0A9P7GE69</accession>
<dbReference type="GO" id="GO:0005085">
    <property type="term" value="F:guanyl-nucleotide exchange factor activity"/>
    <property type="evidence" value="ECO:0007669"/>
    <property type="project" value="UniProtKB-KW"/>
</dbReference>
<dbReference type="Proteomes" id="UP000775547">
    <property type="component" value="Unassembled WGS sequence"/>
</dbReference>
<dbReference type="InterPro" id="IPR011323">
    <property type="entry name" value="Mss4/transl-control_tumour"/>
</dbReference>
<evidence type="ECO:0000313" key="4">
    <source>
        <dbReference type="EMBL" id="KAG5645685.1"/>
    </source>
</evidence>
<dbReference type="GO" id="GO:0005829">
    <property type="term" value="C:cytosol"/>
    <property type="evidence" value="ECO:0007669"/>
    <property type="project" value="TreeGrafter"/>
</dbReference>
<dbReference type="SUPFAM" id="SSF51316">
    <property type="entry name" value="Mss4-like"/>
    <property type="match status" value="1"/>
</dbReference>
<keyword evidence="3" id="KW-0653">Protein transport</keyword>
<proteinExistence type="predicted"/>
<dbReference type="Gene3D" id="2.170.150.10">
    <property type="entry name" value="Metal Binding Protein, Guanine Nucleotide Exchange Factor, Chain A"/>
    <property type="match status" value="1"/>
</dbReference>
<dbReference type="Pfam" id="PF04421">
    <property type="entry name" value="Mss4"/>
    <property type="match status" value="1"/>
</dbReference>
<dbReference type="AlphaFoldDB" id="A0A9P7GE69"/>
<dbReference type="GO" id="GO:0016020">
    <property type="term" value="C:membrane"/>
    <property type="evidence" value="ECO:0007669"/>
    <property type="project" value="TreeGrafter"/>
</dbReference>
<reference evidence="4" key="2">
    <citation type="submission" date="2021-10" db="EMBL/GenBank/DDBJ databases">
        <title>Phylogenomics reveals ancestral predisposition of the termite-cultivated fungus Termitomyces towards a domesticated lifestyle.</title>
        <authorList>
            <person name="Auxier B."/>
            <person name="Grum-Grzhimaylo A."/>
            <person name="Cardenas M.E."/>
            <person name="Lodge J.D."/>
            <person name="Laessoe T."/>
            <person name="Pedersen O."/>
            <person name="Smith M.E."/>
            <person name="Kuyper T.W."/>
            <person name="Franco-Molano E.A."/>
            <person name="Baroni T.J."/>
            <person name="Aanen D.K."/>
        </authorList>
    </citation>
    <scope>NUCLEOTIDE SEQUENCE</scope>
    <source>
        <strain evidence="4">AP01</strain>
        <tissue evidence="4">Mycelium</tissue>
    </source>
</reference>
<evidence type="ECO:0000256" key="1">
    <source>
        <dbReference type="ARBA" id="ARBA00022448"/>
    </source>
</evidence>
<dbReference type="GO" id="GO:0007264">
    <property type="term" value="P:small GTPase-mediated signal transduction"/>
    <property type="evidence" value="ECO:0007669"/>
    <property type="project" value="InterPro"/>
</dbReference>
<gene>
    <name evidence="4" type="ORF">DXG03_005523</name>
</gene>
<dbReference type="EMBL" id="JABCKV010000034">
    <property type="protein sequence ID" value="KAG5645685.1"/>
    <property type="molecule type" value="Genomic_DNA"/>
</dbReference>
<dbReference type="InterPro" id="IPR007515">
    <property type="entry name" value="Mss4"/>
</dbReference>